<feature type="domain" description="Gamma tubulin complex component C-terminal" evidence="7">
    <location>
        <begin position="548"/>
        <end position="876"/>
    </location>
</feature>
<dbReference type="PANTHER" id="PTHR19302">
    <property type="entry name" value="GAMMA TUBULIN COMPLEX PROTEIN"/>
    <property type="match status" value="1"/>
</dbReference>
<dbReference type="STRING" id="759272.G0SGA5"/>
<dbReference type="InterPro" id="IPR059169">
    <property type="entry name" value="GCP5_N_ext"/>
</dbReference>
<reference evidence="10 11" key="1">
    <citation type="journal article" date="2011" name="Cell">
        <title>Insight into structure and assembly of the nuclear pore complex by utilizing the genome of a eukaryotic thermophile.</title>
        <authorList>
            <person name="Amlacher S."/>
            <person name="Sarges P."/>
            <person name="Flemming D."/>
            <person name="van Noort V."/>
            <person name="Kunze R."/>
            <person name="Devos D.P."/>
            <person name="Arumugam M."/>
            <person name="Bork P."/>
            <person name="Hurt E."/>
        </authorList>
    </citation>
    <scope>NUCLEOTIDE SEQUENCE [LARGE SCALE GENOMIC DNA]</scope>
    <source>
        <strain evidence="11">DSM 1495 / CBS 144.50 / IMI 039719</strain>
    </source>
</reference>
<evidence type="ECO:0000256" key="3">
    <source>
        <dbReference type="ARBA" id="ARBA00022701"/>
    </source>
</evidence>
<dbReference type="GO" id="GO:0007020">
    <property type="term" value="P:microtubule nucleation"/>
    <property type="evidence" value="ECO:0007669"/>
    <property type="project" value="InterPro"/>
</dbReference>
<dbReference type="GO" id="GO:0051011">
    <property type="term" value="F:microtubule minus-end binding"/>
    <property type="evidence" value="ECO:0007669"/>
    <property type="project" value="TreeGrafter"/>
</dbReference>
<proteinExistence type="evidence at protein level"/>
<dbReference type="OMA" id="RTNQFEV"/>
<keyword evidence="3 5" id="KW-0493">Microtubule</keyword>
<reference evidence="12" key="2">
    <citation type="journal article" date="2020" name="Cell Rep.">
        <title>Promiscuous binding of microprotein mozart1 to gamma-tubulin complex mediates specific subcellular targeting to control microtubule array formation.</title>
        <authorList>
            <person name="Huang T.L."/>
            <person name="Wang H.J."/>
            <person name="Chang Y.C."/>
            <person name="Wang S.W."/>
            <person name="Hsia K.C."/>
        </authorList>
    </citation>
    <scope>X-RAY CRYSTALLOGRAPHY (2.24 ANGSTROMS) OF 1-104</scope>
</reference>
<dbReference type="OrthoDB" id="66546at2759"/>
<evidence type="ECO:0000259" key="9">
    <source>
        <dbReference type="Pfam" id="PF17681"/>
    </source>
</evidence>
<dbReference type="GO" id="GO:0000930">
    <property type="term" value="C:gamma-tubulin complex"/>
    <property type="evidence" value="ECO:0007669"/>
    <property type="project" value="TreeGrafter"/>
</dbReference>
<dbReference type="KEGG" id="cthr:CTHT_0065630"/>
<dbReference type="GO" id="GO:0043015">
    <property type="term" value="F:gamma-tubulin binding"/>
    <property type="evidence" value="ECO:0007669"/>
    <property type="project" value="InterPro"/>
</dbReference>
<dbReference type="InterPro" id="IPR042241">
    <property type="entry name" value="GCP_C_sf"/>
</dbReference>
<dbReference type="EMBL" id="GL988047">
    <property type="protein sequence ID" value="EGS17244.1"/>
    <property type="molecule type" value="Genomic_DNA"/>
</dbReference>
<keyword evidence="12" id="KW-0002">3D-structure</keyword>
<dbReference type="eggNOG" id="KOG4344">
    <property type="taxonomic scope" value="Eukaryota"/>
</dbReference>
<gene>
    <name evidence="10" type="ORF">CTHT_0065630</name>
</gene>
<evidence type="ECO:0000259" key="7">
    <source>
        <dbReference type="Pfam" id="PF04130"/>
    </source>
</evidence>
<evidence type="ECO:0000256" key="5">
    <source>
        <dbReference type="RuleBase" id="RU363050"/>
    </source>
</evidence>
<dbReference type="GO" id="GO:0005816">
    <property type="term" value="C:spindle pole body"/>
    <property type="evidence" value="ECO:0007669"/>
    <property type="project" value="UniProtKB-ARBA"/>
</dbReference>
<sequence>MAFLAQLGALADDLVSAIVGIPEDQTTQRDACRDFVLRSLRHHNFGRTNQFEVQDRLNGLEERFSIVGRDALADALRTRLDALEPHQNQFTPELLHLLLELADQPAQKARLSDLGGLDKPKKEEAPPLTWRQIAKEDNWKDDPEIWRFISYREDSSDDDRSRADQPADSQSVISLESLTTATTEDESCRLTPEDLVVEPDGADLLRQIQKAQSWRNMPALDAEGPPKKTPISTIHLLREALFMLSGLETTLFDQDCAPALDYQLHGVAWTTYKALATSFSECGRKLIPLRSFIKTKEQSPLLQVFQDSAQKALASFDRTLSSIQERFVSIQADTIVSAMSVLEEVSKAVVPLHALSGIVRQLGEERNPHAFRYLELLYDSVELAQLQGQMDTYKLLGRAFFDCFQVYLRPIRLWMEEGRVLPGDRTFFVSESPTKLPLSQVWKGQFNLRQTPDGALHAPRFLKFALHRIFTAGKSIVVLKHMKRHEPVTKYGVSAAEPKMDFETVCPPELEFAPFSELFNTAFQNWIESKHHTAAVTLRELLFTSYGLSEELRALQHVYFMSNYSVVNDFTSSIFRHIDTVNDSWQDRFALTELAQDALSSCIIRERLSAEIDLRILADHVSAPRNSVRFFLPAIRLRYRLPWPVQIVVPEDSIRAYQTVFTYQLQLHRALSALHQPIFTFRKPSPAKEQRLYYRLHTHLLWFTNTLLTYLTTFVLAPNTAQLTTALDAAEDIDEMVAAHGAFVSRILAESGLTPAMAPIREAILDVLDLAIRVEGVHHKEAERWEREKSERERLEVMASPYTSPEKKRRLLALPPRRARRSRGISVSEEDWDDQTDEVGRAEEGKSYGAMLRDSQKEFERLLRFVAAALRGTARASKDEAASKWDMLAEMLEAGIKESMHG</sequence>
<dbReference type="RefSeq" id="XP_006696862.1">
    <property type="nucleotide sequence ID" value="XM_006696799.1"/>
</dbReference>
<evidence type="ECO:0000256" key="1">
    <source>
        <dbReference type="ARBA" id="ARBA00010337"/>
    </source>
</evidence>
<evidence type="ECO:0000259" key="8">
    <source>
        <dbReference type="Pfam" id="PF14609"/>
    </source>
</evidence>
<dbReference type="SMR" id="G0SGA5"/>
<comment type="similarity">
    <text evidence="1 5">Belongs to the TUBGCP family.</text>
</comment>
<dbReference type="Gene3D" id="1.20.120.1900">
    <property type="entry name" value="Gamma-tubulin complex, C-terminal domain"/>
    <property type="match status" value="1"/>
</dbReference>
<dbReference type="InterPro" id="IPR040457">
    <property type="entry name" value="GCP_C"/>
</dbReference>
<comment type="subcellular location">
    <subcellularLocation>
        <location evidence="5">Cytoplasm</location>
        <location evidence="5">Cytoskeleton</location>
        <location evidence="5">Microtubule organizing center</location>
    </subcellularLocation>
</comment>
<dbReference type="InterPro" id="IPR041470">
    <property type="entry name" value="GCP_N"/>
</dbReference>
<dbReference type="InterPro" id="IPR007259">
    <property type="entry name" value="GCP"/>
</dbReference>
<evidence type="ECO:0007829" key="12">
    <source>
        <dbReference type="PDB" id="6L82"/>
    </source>
</evidence>
<feature type="compositionally biased region" description="Acidic residues" evidence="6">
    <location>
        <begin position="828"/>
        <end position="837"/>
    </location>
</feature>
<dbReference type="HOGENOM" id="CLU_010106_0_0_1"/>
<dbReference type="InterPro" id="IPR032797">
    <property type="entry name" value="Mod21_N"/>
</dbReference>
<evidence type="ECO:0000313" key="11">
    <source>
        <dbReference type="Proteomes" id="UP000008066"/>
    </source>
</evidence>
<organism evidence="11">
    <name type="scientific">Chaetomium thermophilum (strain DSM 1495 / CBS 144.50 / IMI 039719)</name>
    <name type="common">Thermochaetoides thermophila</name>
    <dbReference type="NCBI Taxonomy" id="759272"/>
    <lineage>
        <taxon>Eukaryota</taxon>
        <taxon>Fungi</taxon>
        <taxon>Dikarya</taxon>
        <taxon>Ascomycota</taxon>
        <taxon>Pezizomycotina</taxon>
        <taxon>Sordariomycetes</taxon>
        <taxon>Sordariomycetidae</taxon>
        <taxon>Sordariales</taxon>
        <taxon>Chaetomiaceae</taxon>
        <taxon>Thermochaetoides</taxon>
    </lineage>
</organism>
<dbReference type="GO" id="GO:0005874">
    <property type="term" value="C:microtubule"/>
    <property type="evidence" value="ECO:0007669"/>
    <property type="project" value="UniProtKB-KW"/>
</dbReference>
<dbReference type="PANTHER" id="PTHR19302:SF33">
    <property type="entry name" value="GAMMA-TUBULIN COMPLEX COMPONENT 5"/>
    <property type="match status" value="1"/>
</dbReference>
<dbReference type="GO" id="GO:0000278">
    <property type="term" value="P:mitotic cell cycle"/>
    <property type="evidence" value="ECO:0007669"/>
    <property type="project" value="TreeGrafter"/>
</dbReference>
<dbReference type="GO" id="GO:0051225">
    <property type="term" value="P:spindle assembly"/>
    <property type="evidence" value="ECO:0007669"/>
    <property type="project" value="TreeGrafter"/>
</dbReference>
<dbReference type="CDD" id="cd22572">
    <property type="entry name" value="GCP5_NTD"/>
    <property type="match status" value="1"/>
</dbReference>
<evidence type="ECO:0000256" key="4">
    <source>
        <dbReference type="ARBA" id="ARBA00023212"/>
    </source>
</evidence>
<dbReference type="Pfam" id="PF17681">
    <property type="entry name" value="GCP_N_terminal"/>
    <property type="match status" value="1"/>
</dbReference>
<feature type="domain" description="Gamma-Tubulin ring complex non-core subunit mod21 N-terminal" evidence="8">
    <location>
        <begin position="66"/>
        <end position="157"/>
    </location>
</feature>
<dbReference type="PDB" id="6L82">
    <property type="method" value="X-ray"/>
    <property type="resolution" value="2.24 A"/>
    <property type="chains" value="A=1-104"/>
</dbReference>
<dbReference type="GO" id="GO:0031122">
    <property type="term" value="P:cytoplasmic microtubule organization"/>
    <property type="evidence" value="ECO:0007669"/>
    <property type="project" value="TreeGrafter"/>
</dbReference>
<feature type="domain" description="Gamma tubulin complex component protein N-terminal" evidence="9">
    <location>
        <begin position="237"/>
        <end position="544"/>
    </location>
</feature>
<keyword evidence="2 5" id="KW-0963">Cytoplasm</keyword>
<evidence type="ECO:0000313" key="10">
    <source>
        <dbReference type="EMBL" id="EGS17244.1"/>
    </source>
</evidence>
<name>G0SGA5_CHATD</name>
<feature type="region of interest" description="Disordered" evidence="6">
    <location>
        <begin position="822"/>
        <end position="844"/>
    </location>
</feature>
<dbReference type="GO" id="GO:0051321">
    <property type="term" value="P:meiotic cell cycle"/>
    <property type="evidence" value="ECO:0007669"/>
    <property type="project" value="TreeGrafter"/>
</dbReference>
<dbReference type="Pfam" id="PF04130">
    <property type="entry name" value="GCP_C_terminal"/>
    <property type="match status" value="1"/>
</dbReference>
<protein>
    <recommendedName>
        <fullName evidence="5">Spindle pole body component</fullName>
    </recommendedName>
</protein>
<evidence type="ECO:0000256" key="6">
    <source>
        <dbReference type="SAM" id="MobiDB-lite"/>
    </source>
</evidence>
<keyword evidence="11" id="KW-1185">Reference proteome</keyword>
<accession>G0SGA5</accession>
<dbReference type="Proteomes" id="UP000008066">
    <property type="component" value="Unassembled WGS sequence"/>
</dbReference>
<dbReference type="Pfam" id="PF14609">
    <property type="entry name" value="GCP5-Mod21_N"/>
    <property type="match status" value="1"/>
</dbReference>
<dbReference type="GO" id="GO:0000922">
    <property type="term" value="C:spindle pole"/>
    <property type="evidence" value="ECO:0007669"/>
    <property type="project" value="InterPro"/>
</dbReference>
<keyword evidence="4 5" id="KW-0206">Cytoskeleton</keyword>
<dbReference type="GeneID" id="18260601"/>
<dbReference type="AlphaFoldDB" id="G0SGA5"/>
<evidence type="ECO:0000256" key="2">
    <source>
        <dbReference type="ARBA" id="ARBA00022490"/>
    </source>
</evidence>